<organism evidence="1">
    <name type="scientific">Anguilla anguilla</name>
    <name type="common">European freshwater eel</name>
    <name type="synonym">Muraena anguilla</name>
    <dbReference type="NCBI Taxonomy" id="7936"/>
    <lineage>
        <taxon>Eukaryota</taxon>
        <taxon>Metazoa</taxon>
        <taxon>Chordata</taxon>
        <taxon>Craniata</taxon>
        <taxon>Vertebrata</taxon>
        <taxon>Euteleostomi</taxon>
        <taxon>Actinopterygii</taxon>
        <taxon>Neopterygii</taxon>
        <taxon>Teleostei</taxon>
        <taxon>Anguilliformes</taxon>
        <taxon>Anguillidae</taxon>
        <taxon>Anguilla</taxon>
    </lineage>
</organism>
<name>A0A0E9RAX4_ANGAN</name>
<reference evidence="1" key="2">
    <citation type="journal article" date="2015" name="Fish Shellfish Immunol.">
        <title>Early steps in the European eel (Anguilla anguilla)-Vibrio vulnificus interaction in the gills: Role of the RtxA13 toxin.</title>
        <authorList>
            <person name="Callol A."/>
            <person name="Pajuelo D."/>
            <person name="Ebbesson L."/>
            <person name="Teles M."/>
            <person name="MacKenzie S."/>
            <person name="Amaro C."/>
        </authorList>
    </citation>
    <scope>NUCLEOTIDE SEQUENCE</scope>
</reference>
<reference evidence="1" key="1">
    <citation type="submission" date="2014-11" db="EMBL/GenBank/DDBJ databases">
        <authorList>
            <person name="Amaro Gonzalez C."/>
        </authorList>
    </citation>
    <scope>NUCLEOTIDE SEQUENCE</scope>
</reference>
<dbReference type="AlphaFoldDB" id="A0A0E9RAX4"/>
<protein>
    <submittedName>
        <fullName evidence="1">Uncharacterized protein</fullName>
    </submittedName>
</protein>
<evidence type="ECO:0000313" key="1">
    <source>
        <dbReference type="EMBL" id="JAH26229.1"/>
    </source>
</evidence>
<proteinExistence type="predicted"/>
<dbReference type="EMBL" id="GBXM01082348">
    <property type="protein sequence ID" value="JAH26229.1"/>
    <property type="molecule type" value="Transcribed_RNA"/>
</dbReference>
<accession>A0A0E9RAX4</accession>
<sequence>MSKLYIAVNHNIFMQFTTNQLFDSRNSLLYIFKWELQAFHQYSGLKYLGVQKHIQNLSKNE</sequence>